<gene>
    <name evidence="2" type="ORF">C7373_105136</name>
</gene>
<sequence length="52" mass="5578">MKKLFSFLRPRTQARDRESDGEGKPSMPRAAANRAPPGVHGTKGTAFAVAPL</sequence>
<feature type="compositionally biased region" description="Basic and acidic residues" evidence="1">
    <location>
        <begin position="13"/>
        <end position="23"/>
    </location>
</feature>
<dbReference type="GeneID" id="93230801"/>
<dbReference type="Proteomes" id="UP000245778">
    <property type="component" value="Unassembled WGS sequence"/>
</dbReference>
<dbReference type="AlphaFoldDB" id="A0A2U1C1C7"/>
<dbReference type="EMBL" id="QEKK01000005">
    <property type="protein sequence ID" value="PVY54716.1"/>
    <property type="molecule type" value="Genomic_DNA"/>
</dbReference>
<evidence type="ECO:0000256" key="1">
    <source>
        <dbReference type="SAM" id="MobiDB-lite"/>
    </source>
</evidence>
<accession>A0A2U1C1C7</accession>
<comment type="caution">
    <text evidence="2">The sequence shown here is derived from an EMBL/GenBank/DDBJ whole genome shotgun (WGS) entry which is preliminary data.</text>
</comment>
<name>A0A2U1C1C7_9FIRM</name>
<dbReference type="RefSeq" id="WP_165366637.1">
    <property type="nucleotide sequence ID" value="NZ_CP011524.1"/>
</dbReference>
<feature type="region of interest" description="Disordered" evidence="1">
    <location>
        <begin position="1"/>
        <end position="52"/>
    </location>
</feature>
<evidence type="ECO:0000313" key="3">
    <source>
        <dbReference type="Proteomes" id="UP000245778"/>
    </source>
</evidence>
<evidence type="ECO:0000313" key="2">
    <source>
        <dbReference type="EMBL" id="PVY54716.1"/>
    </source>
</evidence>
<protein>
    <submittedName>
        <fullName evidence="2">Uncharacterized protein</fullName>
    </submittedName>
</protein>
<reference evidence="2 3" key="1">
    <citation type="submission" date="2018-04" db="EMBL/GenBank/DDBJ databases">
        <title>Genomic Encyclopedia of Type Strains, Phase IV (KMG-IV): sequencing the most valuable type-strain genomes for metagenomic binning, comparative biology and taxonomic classification.</title>
        <authorList>
            <person name="Goeker M."/>
        </authorList>
    </citation>
    <scope>NUCLEOTIDE SEQUENCE [LARGE SCALE GENOMIC DNA]</scope>
    <source>
        <strain evidence="2 3">DSM 26588</strain>
    </source>
</reference>
<organism evidence="2 3">
    <name type="scientific">Intestinimonas butyriciproducens</name>
    <dbReference type="NCBI Taxonomy" id="1297617"/>
    <lineage>
        <taxon>Bacteria</taxon>
        <taxon>Bacillati</taxon>
        <taxon>Bacillota</taxon>
        <taxon>Clostridia</taxon>
        <taxon>Eubacteriales</taxon>
        <taxon>Intestinimonas</taxon>
    </lineage>
</organism>
<proteinExistence type="predicted"/>